<dbReference type="AlphaFoldDB" id="A0A6J4LIS8"/>
<name>A0A6J4LIS8_9ACTN</name>
<reference evidence="2" key="1">
    <citation type="submission" date="2020-02" db="EMBL/GenBank/DDBJ databases">
        <authorList>
            <person name="Meier V. D."/>
        </authorList>
    </citation>
    <scope>NUCLEOTIDE SEQUENCE</scope>
    <source>
        <strain evidence="2">AVDCRST_MAG29</strain>
    </source>
</reference>
<evidence type="ECO:0000313" key="2">
    <source>
        <dbReference type="EMBL" id="CAA9332957.1"/>
    </source>
</evidence>
<organism evidence="2">
    <name type="scientific">uncultured Nocardioidaceae bacterium</name>
    <dbReference type="NCBI Taxonomy" id="253824"/>
    <lineage>
        <taxon>Bacteria</taxon>
        <taxon>Bacillati</taxon>
        <taxon>Actinomycetota</taxon>
        <taxon>Actinomycetes</taxon>
        <taxon>Propionibacteriales</taxon>
        <taxon>Nocardioidaceae</taxon>
        <taxon>environmental samples</taxon>
    </lineage>
</organism>
<protein>
    <submittedName>
        <fullName evidence="2">Uncharacterized protein</fullName>
    </submittedName>
</protein>
<sequence>WNGPQGRGPRTTGRAGRARPLAGRVTAGGSLPQGRCEGSSTPAA</sequence>
<gene>
    <name evidence="2" type="ORF">AVDCRST_MAG29-1156</name>
</gene>
<feature type="compositionally biased region" description="Low complexity" evidence="1">
    <location>
        <begin position="1"/>
        <end position="24"/>
    </location>
</feature>
<evidence type="ECO:0000256" key="1">
    <source>
        <dbReference type="SAM" id="MobiDB-lite"/>
    </source>
</evidence>
<feature type="non-terminal residue" evidence="2">
    <location>
        <position position="44"/>
    </location>
</feature>
<feature type="non-terminal residue" evidence="2">
    <location>
        <position position="1"/>
    </location>
</feature>
<proteinExistence type="predicted"/>
<accession>A0A6J4LIS8</accession>
<dbReference type="EMBL" id="CADCUG010000063">
    <property type="protein sequence ID" value="CAA9332957.1"/>
    <property type="molecule type" value="Genomic_DNA"/>
</dbReference>
<feature type="region of interest" description="Disordered" evidence="1">
    <location>
        <begin position="1"/>
        <end position="44"/>
    </location>
</feature>